<evidence type="ECO:0000313" key="2">
    <source>
        <dbReference type="Proteomes" id="UP001060170"/>
    </source>
</evidence>
<dbReference type="Proteomes" id="UP001060170">
    <property type="component" value="Chromosome 2"/>
</dbReference>
<proteinExistence type="predicted"/>
<reference evidence="2" key="1">
    <citation type="journal article" date="2018" name="BMC Genomics">
        <title>Genomic insights into host adaptation between the wheat stripe rust pathogen (Puccinia striiformis f. sp. tritici) and the barley stripe rust pathogen (Puccinia striiformis f. sp. hordei).</title>
        <authorList>
            <person name="Xia C."/>
            <person name="Wang M."/>
            <person name="Yin C."/>
            <person name="Cornejo O.E."/>
            <person name="Hulbert S.H."/>
            <person name="Chen X."/>
        </authorList>
    </citation>
    <scope>NUCLEOTIDE SEQUENCE [LARGE SCALE GENOMIC DNA]</scope>
    <source>
        <strain evidence="2">93-210</strain>
    </source>
</reference>
<keyword evidence="2" id="KW-1185">Reference proteome</keyword>
<accession>A0ACC0EXJ3</accession>
<reference evidence="1 2" key="3">
    <citation type="journal article" date="2022" name="Microbiol. Spectr.">
        <title>Folding features and dynamics of 3D genome architecture in plant fungal pathogens.</title>
        <authorList>
            <person name="Xia C."/>
        </authorList>
    </citation>
    <scope>NUCLEOTIDE SEQUENCE [LARGE SCALE GENOMIC DNA]</scope>
    <source>
        <strain evidence="1 2">93-210</strain>
    </source>
</reference>
<dbReference type="EMBL" id="CM045866">
    <property type="protein sequence ID" value="KAI7961548.1"/>
    <property type="molecule type" value="Genomic_DNA"/>
</dbReference>
<evidence type="ECO:0000313" key="1">
    <source>
        <dbReference type="EMBL" id="KAI7961548.1"/>
    </source>
</evidence>
<name>A0ACC0EXJ3_9BASI</name>
<protein>
    <submittedName>
        <fullName evidence="1">Uncharacterized protein</fullName>
    </submittedName>
</protein>
<sequence length="314" mass="35752">MFAFHTTLPAIFTYLNRSYLFIQSVMSIVTPTLPSPIAAMYPFNQFSKQFVAFIQLIPRQVQVAIFGICLGFSPMVISWCFKRLKKGTEKRRSASPPLYLAGINDNDALSTVLSRNWKNLGIFDSVTTFSKWTRHDPDLKVYNRMIKTCNDPCVSFPVDIHLIELLRRNSGLAQRWNGKLGDLAVQGFHAMLIFVFQDVEDPLTSTEALVDLQDDNSACAQVNLTHLTSLIESTILLNDEFSKANQLLITAIHRRIEKIKRAKGNVELYGFEYDQLESALSIVIALEENLDNWRGELRLYLFNVKFTKVCSVVL</sequence>
<reference evidence="2" key="2">
    <citation type="journal article" date="2018" name="Mol. Plant Microbe Interact.">
        <title>Genome sequence resources for the wheat stripe rust pathogen (Puccinia striiformis f. sp. tritici) and the barley stripe rust pathogen (Puccinia striiformis f. sp. hordei).</title>
        <authorList>
            <person name="Xia C."/>
            <person name="Wang M."/>
            <person name="Yin C."/>
            <person name="Cornejo O.E."/>
            <person name="Hulbert S.H."/>
            <person name="Chen X."/>
        </authorList>
    </citation>
    <scope>NUCLEOTIDE SEQUENCE [LARGE SCALE GENOMIC DNA]</scope>
    <source>
        <strain evidence="2">93-210</strain>
    </source>
</reference>
<organism evidence="1 2">
    <name type="scientific">Puccinia striiformis f. sp. tritici</name>
    <dbReference type="NCBI Taxonomy" id="168172"/>
    <lineage>
        <taxon>Eukaryota</taxon>
        <taxon>Fungi</taxon>
        <taxon>Dikarya</taxon>
        <taxon>Basidiomycota</taxon>
        <taxon>Pucciniomycotina</taxon>
        <taxon>Pucciniomycetes</taxon>
        <taxon>Pucciniales</taxon>
        <taxon>Pucciniaceae</taxon>
        <taxon>Puccinia</taxon>
    </lineage>
</organism>
<gene>
    <name evidence="1" type="ORF">MJO28_002037</name>
</gene>
<comment type="caution">
    <text evidence="1">The sequence shown here is derived from an EMBL/GenBank/DDBJ whole genome shotgun (WGS) entry which is preliminary data.</text>
</comment>